<keyword evidence="3" id="KW-1185">Reference proteome</keyword>
<reference evidence="2" key="2">
    <citation type="submission" date="2021-12" db="EMBL/GenBank/DDBJ databases">
        <title>Resequencing data analysis of finger millet.</title>
        <authorList>
            <person name="Hatakeyama M."/>
            <person name="Aluri S."/>
            <person name="Balachadran M.T."/>
            <person name="Sivarajan S.R."/>
            <person name="Poveda L."/>
            <person name="Shimizu-Inatsugi R."/>
            <person name="Schlapbach R."/>
            <person name="Sreeman S.M."/>
            <person name="Shimizu K.K."/>
        </authorList>
    </citation>
    <scope>NUCLEOTIDE SEQUENCE</scope>
</reference>
<dbReference type="Proteomes" id="UP001054889">
    <property type="component" value="Unassembled WGS sequence"/>
</dbReference>
<accession>A0AAV5F0B3</accession>
<comment type="caution">
    <text evidence="2">The sequence shown here is derived from an EMBL/GenBank/DDBJ whole genome shotgun (WGS) entry which is preliminary data.</text>
</comment>
<organism evidence="2 3">
    <name type="scientific">Eleusine coracana subsp. coracana</name>
    <dbReference type="NCBI Taxonomy" id="191504"/>
    <lineage>
        <taxon>Eukaryota</taxon>
        <taxon>Viridiplantae</taxon>
        <taxon>Streptophyta</taxon>
        <taxon>Embryophyta</taxon>
        <taxon>Tracheophyta</taxon>
        <taxon>Spermatophyta</taxon>
        <taxon>Magnoliopsida</taxon>
        <taxon>Liliopsida</taxon>
        <taxon>Poales</taxon>
        <taxon>Poaceae</taxon>
        <taxon>PACMAD clade</taxon>
        <taxon>Chloridoideae</taxon>
        <taxon>Cynodonteae</taxon>
        <taxon>Eleusininae</taxon>
        <taxon>Eleusine</taxon>
    </lineage>
</organism>
<feature type="compositionally biased region" description="Basic residues" evidence="1">
    <location>
        <begin position="197"/>
        <end position="206"/>
    </location>
</feature>
<feature type="compositionally biased region" description="Polar residues" evidence="1">
    <location>
        <begin position="157"/>
        <end position="169"/>
    </location>
</feature>
<evidence type="ECO:0000256" key="1">
    <source>
        <dbReference type="SAM" id="MobiDB-lite"/>
    </source>
</evidence>
<protein>
    <submittedName>
        <fullName evidence="2">Uncharacterized protein</fullName>
    </submittedName>
</protein>
<sequence>MASSQHVEVEAAKLLHKLIQESKDEPSKLATKLYVICQHMKLSGKEQSLPYQVISRAMEKVVNQHGIDMDALRSSQIPFVGGQQAGDSSGAMAKDKEIIGSQPPVIPSDAPQNSGQAGLWQFPSSSADMTRHGASISGRVPAGPNRADVAAPDIHQGSMSQKSARSSGIESPASMQMEDTRSMNSHDSLKSDEKTSKKASSKRKRMDSKAAGDMHSEDNSKSDAISTGRTQYCKGKTNWQSR</sequence>
<feature type="region of interest" description="Disordered" evidence="1">
    <location>
        <begin position="101"/>
        <end position="242"/>
    </location>
</feature>
<feature type="compositionally biased region" description="Basic and acidic residues" evidence="1">
    <location>
        <begin position="207"/>
        <end position="221"/>
    </location>
</feature>
<dbReference type="EMBL" id="BQKI01000081">
    <property type="protein sequence ID" value="GJN29124.1"/>
    <property type="molecule type" value="Genomic_DNA"/>
</dbReference>
<gene>
    <name evidence="2" type="primary">gb17318</name>
    <name evidence="2" type="ORF">PR202_gb17318</name>
</gene>
<name>A0AAV5F0B3_ELECO</name>
<evidence type="ECO:0000313" key="2">
    <source>
        <dbReference type="EMBL" id="GJN29124.1"/>
    </source>
</evidence>
<feature type="compositionally biased region" description="Basic and acidic residues" evidence="1">
    <location>
        <begin position="187"/>
        <end position="196"/>
    </location>
</feature>
<feature type="compositionally biased region" description="Polar residues" evidence="1">
    <location>
        <begin position="110"/>
        <end position="128"/>
    </location>
</feature>
<reference evidence="2" key="1">
    <citation type="journal article" date="2018" name="DNA Res.">
        <title>Multiple hybrid de novo genome assembly of finger millet, an orphan allotetraploid crop.</title>
        <authorList>
            <person name="Hatakeyama M."/>
            <person name="Aluri S."/>
            <person name="Balachadran M.T."/>
            <person name="Sivarajan S.R."/>
            <person name="Patrignani A."/>
            <person name="Gruter S."/>
            <person name="Poveda L."/>
            <person name="Shimizu-Inatsugi R."/>
            <person name="Baeten J."/>
            <person name="Francoijs K.J."/>
            <person name="Nataraja K.N."/>
            <person name="Reddy Y.A.N."/>
            <person name="Phadnis S."/>
            <person name="Ravikumar R.L."/>
            <person name="Schlapbach R."/>
            <person name="Sreeman S.M."/>
            <person name="Shimizu K.K."/>
        </authorList>
    </citation>
    <scope>NUCLEOTIDE SEQUENCE</scope>
</reference>
<proteinExistence type="predicted"/>
<evidence type="ECO:0000313" key="3">
    <source>
        <dbReference type="Proteomes" id="UP001054889"/>
    </source>
</evidence>
<dbReference type="AlphaFoldDB" id="A0AAV5F0B3"/>